<dbReference type="InterPro" id="IPR011009">
    <property type="entry name" value="Kinase-like_dom_sf"/>
</dbReference>
<protein>
    <submittedName>
        <fullName evidence="3">Uncharacterized protein</fullName>
    </submittedName>
</protein>
<dbReference type="SUPFAM" id="SSF56112">
    <property type="entry name" value="Protein kinase-like (PK-like)"/>
    <property type="match status" value="1"/>
</dbReference>
<organism evidence="3">
    <name type="scientific">Ananas comosus var. bracteatus</name>
    <name type="common">red pineapple</name>
    <dbReference type="NCBI Taxonomy" id="296719"/>
    <lineage>
        <taxon>Eukaryota</taxon>
        <taxon>Viridiplantae</taxon>
        <taxon>Streptophyta</taxon>
        <taxon>Embryophyta</taxon>
        <taxon>Tracheophyta</taxon>
        <taxon>Spermatophyta</taxon>
        <taxon>Magnoliopsida</taxon>
        <taxon>Liliopsida</taxon>
        <taxon>Poales</taxon>
        <taxon>Bromeliaceae</taxon>
        <taxon>Bromelioideae</taxon>
        <taxon>Ananas</taxon>
    </lineage>
</organism>
<reference evidence="3" key="1">
    <citation type="submission" date="2020-07" db="EMBL/GenBank/DDBJ databases">
        <authorList>
            <person name="Lin J."/>
        </authorList>
    </citation>
    <scope>NUCLEOTIDE SEQUENCE</scope>
</reference>
<evidence type="ECO:0000313" key="3">
    <source>
        <dbReference type="EMBL" id="CAD1819543.1"/>
    </source>
</evidence>
<evidence type="ECO:0000256" key="2">
    <source>
        <dbReference type="ARBA" id="ARBA00022840"/>
    </source>
</evidence>
<dbReference type="PANTHER" id="PTHR27007">
    <property type="match status" value="1"/>
</dbReference>
<dbReference type="GO" id="GO:0005524">
    <property type="term" value="F:ATP binding"/>
    <property type="evidence" value="ECO:0007669"/>
    <property type="project" value="UniProtKB-KW"/>
</dbReference>
<dbReference type="Gene3D" id="1.10.510.10">
    <property type="entry name" value="Transferase(Phosphotransferase) domain 1"/>
    <property type="match status" value="2"/>
</dbReference>
<keyword evidence="1" id="KW-0547">Nucleotide-binding</keyword>
<dbReference type="EMBL" id="LR862139">
    <property type="protein sequence ID" value="CAD1819543.1"/>
    <property type="molecule type" value="Genomic_DNA"/>
</dbReference>
<name>A0A6V7NLR0_ANACO</name>
<proteinExistence type="predicted"/>
<gene>
    <name evidence="3" type="ORF">CB5_LOCUS2754</name>
</gene>
<evidence type="ECO:0000256" key="1">
    <source>
        <dbReference type="ARBA" id="ARBA00022741"/>
    </source>
</evidence>
<accession>A0A6V7NLR0</accession>
<dbReference type="InterPro" id="IPR050528">
    <property type="entry name" value="L-type_Lectin-RKs"/>
</dbReference>
<sequence length="299" mass="33051">MDAGLRGEYAREEAEMALKLGLMCSHPHPAVRPSMRLVVQYLEGRVPLPELSPVHLCFSNLSLPHKEGCLRAEAVGAIDRRPAGEQFLLVDWVVENRQKGSILDTVDAGLGREYAMEEAEMALKLGLMCSHPHPSARPSMRLVVQYLEGHEPLPELSPAYLCYTKFSLPHGVACGRRPLEQSTAGSQGEQFLLVDWVVENWRKGSILNTVDARLGGEYAREEAEMVLKLGLMCSHPRPAARPSMRLVVQYLEGRAPLPELSPAYLCFTDLSLPHDDCFDDYVISYPSSVPTASTLSGGR</sequence>
<dbReference type="AlphaFoldDB" id="A0A6V7NLR0"/>
<keyword evidence="2" id="KW-0067">ATP-binding</keyword>